<feature type="transmembrane region" description="Helical" evidence="1">
    <location>
        <begin position="6"/>
        <end position="27"/>
    </location>
</feature>
<keyword evidence="1" id="KW-0812">Transmembrane</keyword>
<keyword evidence="1" id="KW-1133">Transmembrane helix</keyword>
<protein>
    <submittedName>
        <fullName evidence="2">Uncharacterized protein</fullName>
    </submittedName>
</protein>
<dbReference type="AlphaFoldDB" id="A0A512PMD3"/>
<dbReference type="OrthoDB" id="2311495at2"/>
<organism evidence="2 3">
    <name type="scientific">Lentilactobacillus rapi</name>
    <dbReference type="NCBI Taxonomy" id="481723"/>
    <lineage>
        <taxon>Bacteria</taxon>
        <taxon>Bacillati</taxon>
        <taxon>Bacillota</taxon>
        <taxon>Bacilli</taxon>
        <taxon>Lactobacillales</taxon>
        <taxon>Lactobacillaceae</taxon>
        <taxon>Lentilactobacillus</taxon>
    </lineage>
</organism>
<dbReference type="EMBL" id="BKAM01000015">
    <property type="protein sequence ID" value="GEP72340.1"/>
    <property type="molecule type" value="Genomic_DNA"/>
</dbReference>
<evidence type="ECO:0000313" key="2">
    <source>
        <dbReference type="EMBL" id="GEP72340.1"/>
    </source>
</evidence>
<name>A0A512PMD3_9LACO</name>
<accession>A0A512PMD3</accession>
<gene>
    <name evidence="2" type="ORF">LRA02_12080</name>
</gene>
<feature type="transmembrane region" description="Helical" evidence="1">
    <location>
        <begin position="39"/>
        <end position="58"/>
    </location>
</feature>
<dbReference type="Proteomes" id="UP000321569">
    <property type="component" value="Unassembled WGS sequence"/>
</dbReference>
<dbReference type="RefSeq" id="WP_056983361.1">
    <property type="nucleotide sequence ID" value="NZ_BKAM01000015.1"/>
</dbReference>
<evidence type="ECO:0000256" key="1">
    <source>
        <dbReference type="SAM" id="Phobius"/>
    </source>
</evidence>
<evidence type="ECO:0000313" key="3">
    <source>
        <dbReference type="Proteomes" id="UP000321569"/>
    </source>
</evidence>
<reference evidence="2 3" key="1">
    <citation type="submission" date="2019-07" db="EMBL/GenBank/DDBJ databases">
        <title>Whole genome shotgun sequence of Lactobacillus rapi NBRC 109618.</title>
        <authorList>
            <person name="Hosoyama A."/>
            <person name="Uohara A."/>
            <person name="Ohji S."/>
            <person name="Ichikawa N."/>
        </authorList>
    </citation>
    <scope>NUCLEOTIDE SEQUENCE [LARGE SCALE GENOMIC DNA]</scope>
    <source>
        <strain evidence="2 3">NBRC 109618</strain>
    </source>
</reference>
<keyword evidence="1" id="KW-0472">Membrane</keyword>
<comment type="caution">
    <text evidence="2">The sequence shown here is derived from an EMBL/GenBank/DDBJ whole genome shotgun (WGS) entry which is preliminary data.</text>
</comment>
<sequence>MQTFLHVLSGITDLLIIVFIFSWMYEFARKDQTKPNHHFGWWTLAAIAATAGLMYLAGPIK</sequence>
<proteinExistence type="predicted"/>